<dbReference type="CDD" id="cd11072">
    <property type="entry name" value="CYP71-like"/>
    <property type="match status" value="1"/>
</dbReference>
<dbReference type="EMBL" id="JBGMDY010000001">
    <property type="protein sequence ID" value="KAL2349513.1"/>
    <property type="molecule type" value="Genomic_DNA"/>
</dbReference>
<comment type="similarity">
    <text evidence="1 5">Belongs to the cytochrome P450 family.</text>
</comment>
<sequence length="533" mass="59856">MSTSLHGNSWCWFFLFILFAWFSVINLLSKRNTNSKSARNSLPSPPKLPIIGNLHQLGTLIHQSLQSFAQTYGPLMLLHFGKVPVLVASTAEAAREIMKTQDLVFCTRPHRKMFDIFLYGSKDMASTPYGEYWRKTRSICVLHVLNAKKVQSFRTVREEEISIMMEKIRQCCSSSMPVNLTELLFTLANDVAYRAAIGRRYSGEGGGNLREITNKMMEFMGVLVLGDYMPSLDWLGRLNGMYGTAERVAKNLDEILDRVVDEHVSKRGRDVHGDVDAEGHNDFVDILLSIQKTNAVVPFCSKESRLPSPAIHPLRSRLPSPAVHPQSHVRDMIVPATDTTSSVLGWAMTELLRHPAVMQKLQGEIKNVVRGRTHIIEEDLSSMDYLKAVVIETFRLHPPLPLLFPREAMQDTKVMGYDVKRGTQTIVNVWAIGRDPSYWDQPLEFQPERFLNSSINIKGHDFQVIPFGAGRRSCPGLTFAMNVIEVALANLVHQFNWKVPSGVTGDQAIDLTETPGLSVNRKFPLIAIASSPA</sequence>
<dbReference type="Pfam" id="PF00067">
    <property type="entry name" value="p450"/>
    <property type="match status" value="2"/>
</dbReference>
<keyword evidence="2 4" id="KW-0479">Metal-binding</keyword>
<dbReference type="InterPro" id="IPR001128">
    <property type="entry name" value="Cyt_P450"/>
</dbReference>
<keyword evidence="5" id="KW-0503">Monooxygenase</keyword>
<dbReference type="GO" id="GO:0046872">
    <property type="term" value="F:metal ion binding"/>
    <property type="evidence" value="ECO:0007669"/>
    <property type="project" value="UniProtKB-KW"/>
</dbReference>
<dbReference type="InterPro" id="IPR002401">
    <property type="entry name" value="Cyt_P450_E_grp-I"/>
</dbReference>
<dbReference type="PRINTS" id="PR00385">
    <property type="entry name" value="P450"/>
</dbReference>
<keyword evidence="6" id="KW-0472">Membrane</keyword>
<feature type="transmembrane region" description="Helical" evidence="6">
    <location>
        <begin position="12"/>
        <end position="29"/>
    </location>
</feature>
<evidence type="ECO:0000256" key="6">
    <source>
        <dbReference type="SAM" id="Phobius"/>
    </source>
</evidence>
<dbReference type="PRINTS" id="PR00463">
    <property type="entry name" value="EP450I"/>
</dbReference>
<keyword evidence="8" id="KW-1185">Reference proteome</keyword>
<evidence type="ECO:0000313" key="7">
    <source>
        <dbReference type="EMBL" id="KAL2349513.1"/>
    </source>
</evidence>
<dbReference type="GO" id="GO:0004497">
    <property type="term" value="F:monooxygenase activity"/>
    <property type="evidence" value="ECO:0007669"/>
    <property type="project" value="UniProtKB-KW"/>
</dbReference>
<comment type="cofactor">
    <cofactor evidence="4">
        <name>heme</name>
        <dbReference type="ChEBI" id="CHEBI:30413"/>
    </cofactor>
</comment>
<dbReference type="PANTHER" id="PTHR47955">
    <property type="entry name" value="CYTOCHROME P450 FAMILY 71 PROTEIN"/>
    <property type="match status" value="1"/>
</dbReference>
<dbReference type="InterPro" id="IPR036396">
    <property type="entry name" value="Cyt_P450_sf"/>
</dbReference>
<evidence type="ECO:0000256" key="1">
    <source>
        <dbReference type="ARBA" id="ARBA00010617"/>
    </source>
</evidence>
<evidence type="ECO:0000256" key="3">
    <source>
        <dbReference type="ARBA" id="ARBA00023004"/>
    </source>
</evidence>
<dbReference type="InterPro" id="IPR017972">
    <property type="entry name" value="Cyt_P450_CS"/>
</dbReference>
<comment type="caution">
    <text evidence="7">The sequence shown here is derived from an EMBL/GenBank/DDBJ whole genome shotgun (WGS) entry which is preliminary data.</text>
</comment>
<keyword evidence="6" id="KW-0812">Transmembrane</keyword>
<evidence type="ECO:0000313" key="8">
    <source>
        <dbReference type="Proteomes" id="UP001603857"/>
    </source>
</evidence>
<organism evidence="7 8">
    <name type="scientific">Flemingia macrophylla</name>
    <dbReference type="NCBI Taxonomy" id="520843"/>
    <lineage>
        <taxon>Eukaryota</taxon>
        <taxon>Viridiplantae</taxon>
        <taxon>Streptophyta</taxon>
        <taxon>Embryophyta</taxon>
        <taxon>Tracheophyta</taxon>
        <taxon>Spermatophyta</taxon>
        <taxon>Magnoliopsida</taxon>
        <taxon>eudicotyledons</taxon>
        <taxon>Gunneridae</taxon>
        <taxon>Pentapetalae</taxon>
        <taxon>rosids</taxon>
        <taxon>fabids</taxon>
        <taxon>Fabales</taxon>
        <taxon>Fabaceae</taxon>
        <taxon>Papilionoideae</taxon>
        <taxon>50 kb inversion clade</taxon>
        <taxon>NPAAA clade</taxon>
        <taxon>indigoferoid/millettioid clade</taxon>
        <taxon>Phaseoleae</taxon>
        <taxon>Flemingia</taxon>
    </lineage>
</organism>
<accession>A0ABD1NMY8</accession>
<dbReference type="PROSITE" id="PS00086">
    <property type="entry name" value="CYTOCHROME_P450"/>
    <property type="match status" value="1"/>
</dbReference>
<dbReference type="Gene3D" id="1.10.630.10">
    <property type="entry name" value="Cytochrome P450"/>
    <property type="match status" value="1"/>
</dbReference>
<keyword evidence="5" id="KW-0560">Oxidoreductase</keyword>
<dbReference type="AlphaFoldDB" id="A0ABD1NMY8"/>
<reference evidence="7 8" key="1">
    <citation type="submission" date="2024-08" db="EMBL/GenBank/DDBJ databases">
        <title>Insights into the chromosomal genome structure of Flemingia macrophylla.</title>
        <authorList>
            <person name="Ding Y."/>
            <person name="Zhao Y."/>
            <person name="Bi W."/>
            <person name="Wu M."/>
            <person name="Zhao G."/>
            <person name="Gong Y."/>
            <person name="Li W."/>
            <person name="Zhang P."/>
        </authorList>
    </citation>
    <scope>NUCLEOTIDE SEQUENCE [LARGE SCALE GENOMIC DNA]</scope>
    <source>
        <strain evidence="7">DYQJB</strain>
        <tissue evidence="7">Leaf</tissue>
    </source>
</reference>
<dbReference type="SUPFAM" id="SSF48264">
    <property type="entry name" value="Cytochrome P450"/>
    <property type="match status" value="1"/>
</dbReference>
<evidence type="ECO:0000256" key="2">
    <source>
        <dbReference type="ARBA" id="ARBA00022723"/>
    </source>
</evidence>
<evidence type="ECO:0000256" key="4">
    <source>
        <dbReference type="PIRSR" id="PIRSR602401-1"/>
    </source>
</evidence>
<gene>
    <name evidence="7" type="ORF">Fmac_003513</name>
</gene>
<dbReference type="FunFam" id="1.10.630.10:FF:000011">
    <property type="entry name" value="Cytochrome P450 83B1"/>
    <property type="match status" value="1"/>
</dbReference>
<feature type="binding site" description="axial binding residue" evidence="4">
    <location>
        <position position="474"/>
    </location>
    <ligand>
        <name>heme</name>
        <dbReference type="ChEBI" id="CHEBI:30413"/>
    </ligand>
    <ligandPart>
        <name>Fe</name>
        <dbReference type="ChEBI" id="CHEBI:18248"/>
    </ligandPart>
</feature>
<name>A0ABD1NMY8_9FABA</name>
<evidence type="ECO:0000256" key="5">
    <source>
        <dbReference type="RuleBase" id="RU000461"/>
    </source>
</evidence>
<keyword evidence="6" id="KW-1133">Transmembrane helix</keyword>
<keyword evidence="3 4" id="KW-0408">Iron</keyword>
<proteinExistence type="inferred from homology"/>
<protein>
    <recommendedName>
        <fullName evidence="9">Cytochrome P450</fullName>
    </recommendedName>
</protein>
<keyword evidence="4 5" id="KW-0349">Heme</keyword>
<evidence type="ECO:0008006" key="9">
    <source>
        <dbReference type="Google" id="ProtNLM"/>
    </source>
</evidence>
<dbReference type="PANTHER" id="PTHR47955:SF15">
    <property type="entry name" value="CYTOCHROME P450 71A2-LIKE"/>
    <property type="match status" value="1"/>
</dbReference>
<dbReference type="Proteomes" id="UP001603857">
    <property type="component" value="Unassembled WGS sequence"/>
</dbReference>